<dbReference type="InterPro" id="IPR050266">
    <property type="entry name" value="AB_hydrolase_sf"/>
</dbReference>
<dbReference type="CTD" id="20247684"/>
<feature type="domain" description="AB hydrolase-1" evidence="9">
    <location>
        <begin position="109"/>
        <end position="365"/>
    </location>
</feature>
<dbReference type="PANTHER" id="PTHR43798:SF5">
    <property type="entry name" value="MONOACYLGLYCEROL LIPASE ABHD6"/>
    <property type="match status" value="1"/>
</dbReference>
<dbReference type="RefSeq" id="XP_009055370.1">
    <property type="nucleotide sequence ID" value="XM_009057122.1"/>
</dbReference>
<proteinExistence type="predicted"/>
<comment type="catalytic activity">
    <reaction evidence="6">
        <text>1-dodecanoylglycerol + H2O = dodecanoate + glycerol + H(+)</text>
        <dbReference type="Rhea" id="RHEA:44316"/>
        <dbReference type="ChEBI" id="CHEBI:15377"/>
        <dbReference type="ChEBI" id="CHEBI:15378"/>
        <dbReference type="ChEBI" id="CHEBI:17754"/>
        <dbReference type="ChEBI" id="CHEBI:18262"/>
        <dbReference type="ChEBI" id="CHEBI:75539"/>
    </reaction>
</comment>
<evidence type="ECO:0000256" key="3">
    <source>
        <dbReference type="ARBA" id="ARBA00037797"/>
    </source>
</evidence>
<dbReference type="EC" id="3.1.1.23" evidence="2"/>
<dbReference type="Proteomes" id="UP000030746">
    <property type="component" value="Unassembled WGS sequence"/>
</dbReference>
<dbReference type="EMBL" id="KB201890">
    <property type="protein sequence ID" value="ESO93742.1"/>
    <property type="molecule type" value="Genomic_DNA"/>
</dbReference>
<dbReference type="STRING" id="225164.V4AAE8"/>
<dbReference type="GO" id="GO:0047372">
    <property type="term" value="F:monoacylglycerol lipase activity"/>
    <property type="evidence" value="ECO:0007669"/>
    <property type="project" value="UniProtKB-EC"/>
</dbReference>
<dbReference type="GO" id="GO:0031902">
    <property type="term" value="C:late endosome membrane"/>
    <property type="evidence" value="ECO:0007669"/>
    <property type="project" value="UniProtKB-SubCell"/>
</dbReference>
<dbReference type="InterPro" id="IPR029058">
    <property type="entry name" value="AB_hydrolase_fold"/>
</dbReference>
<dbReference type="KEGG" id="lgi:LOTGIDRAFT_228523"/>
<evidence type="ECO:0000256" key="2">
    <source>
        <dbReference type="ARBA" id="ARBA00013254"/>
    </source>
</evidence>
<dbReference type="OMA" id="VCAYDRV"/>
<name>V4AAE8_LOTGI</name>
<dbReference type="GO" id="GO:0046464">
    <property type="term" value="P:acylglycerol catabolic process"/>
    <property type="evidence" value="ECO:0007669"/>
    <property type="project" value="TreeGrafter"/>
</dbReference>
<dbReference type="Gene3D" id="3.40.50.1820">
    <property type="entry name" value="alpha/beta hydrolase"/>
    <property type="match status" value="1"/>
</dbReference>
<dbReference type="HOGENOM" id="CLU_020336_9_0_1"/>
<evidence type="ECO:0000313" key="11">
    <source>
        <dbReference type="Proteomes" id="UP000030746"/>
    </source>
</evidence>
<keyword evidence="11" id="KW-1185">Reference proteome</keyword>
<evidence type="ECO:0000256" key="7">
    <source>
        <dbReference type="ARBA" id="ARBA00049568"/>
    </source>
</evidence>
<organism evidence="10 11">
    <name type="scientific">Lottia gigantea</name>
    <name type="common">Giant owl limpet</name>
    <dbReference type="NCBI Taxonomy" id="225164"/>
    <lineage>
        <taxon>Eukaryota</taxon>
        <taxon>Metazoa</taxon>
        <taxon>Spiralia</taxon>
        <taxon>Lophotrochozoa</taxon>
        <taxon>Mollusca</taxon>
        <taxon>Gastropoda</taxon>
        <taxon>Patellogastropoda</taxon>
        <taxon>Lottioidea</taxon>
        <taxon>Lottiidae</taxon>
        <taxon>Lottia</taxon>
    </lineage>
</organism>
<gene>
    <name evidence="10" type="ORF">LOTGIDRAFT_228523</name>
</gene>
<dbReference type="AlphaFoldDB" id="V4AAE8"/>
<comment type="function">
    <text evidence="7">Lipase that preferentially hydrolysis medium-chain saturated monoacylglycerols including 2-arachidonoylglycerol. Through 2-arachidonoylglycerol degradation may regulate endocannabinoid signaling pathways. Also has a lysophosphatidyl lipase activity with a preference for lysophosphatidylglycerol among other lysophospholipids. Also able to degrade bis(monoacylglycero)phosphate (BMP) and constitutes the major enzyme for BMP catabolism. BMP, also known as lysobisphosphatidic acid, is enriched in late endosomes and lysosomes and plays a key role in the formation of intraluminal vesicles and in lipid sorting.</text>
</comment>
<dbReference type="GO" id="GO:0031966">
    <property type="term" value="C:mitochondrial membrane"/>
    <property type="evidence" value="ECO:0007669"/>
    <property type="project" value="UniProtKB-SubCell"/>
</dbReference>
<evidence type="ECO:0000256" key="5">
    <source>
        <dbReference type="ARBA" id="ARBA00046308"/>
    </source>
</evidence>
<feature type="region of interest" description="Disordered" evidence="8">
    <location>
        <begin position="1"/>
        <end position="37"/>
    </location>
</feature>
<evidence type="ECO:0000256" key="4">
    <source>
        <dbReference type="ARBA" id="ARBA00037874"/>
    </source>
</evidence>
<reference evidence="10 11" key="1">
    <citation type="journal article" date="2013" name="Nature">
        <title>Insights into bilaterian evolution from three spiralian genomes.</title>
        <authorList>
            <person name="Simakov O."/>
            <person name="Marletaz F."/>
            <person name="Cho S.J."/>
            <person name="Edsinger-Gonzales E."/>
            <person name="Havlak P."/>
            <person name="Hellsten U."/>
            <person name="Kuo D.H."/>
            <person name="Larsson T."/>
            <person name="Lv J."/>
            <person name="Arendt D."/>
            <person name="Savage R."/>
            <person name="Osoegawa K."/>
            <person name="de Jong P."/>
            <person name="Grimwood J."/>
            <person name="Chapman J.A."/>
            <person name="Shapiro H."/>
            <person name="Aerts A."/>
            <person name="Otillar R.P."/>
            <person name="Terry A.Y."/>
            <person name="Boore J.L."/>
            <person name="Grigoriev I.V."/>
            <person name="Lindberg D.R."/>
            <person name="Seaver E.C."/>
            <person name="Weisblat D.A."/>
            <person name="Putnam N.H."/>
            <person name="Rokhsar D.S."/>
        </authorList>
    </citation>
    <scope>NUCLEOTIDE SEQUENCE [LARGE SCALE GENOMIC DNA]</scope>
</reference>
<evidence type="ECO:0000256" key="8">
    <source>
        <dbReference type="SAM" id="MobiDB-lite"/>
    </source>
</evidence>
<comment type="subcellular location">
    <subcellularLocation>
        <location evidence="3">Late endosome membrane</location>
        <topology evidence="3">Single-pass type II membrane protein</topology>
    </subcellularLocation>
    <subcellularLocation>
        <location evidence="4">Lysosome membrane</location>
        <topology evidence="4">Single-pass type II membrane protein</topology>
    </subcellularLocation>
    <subcellularLocation>
        <location evidence="5">Mitochondrion membrane</location>
        <topology evidence="5">Single-pass type II membrane protein</topology>
    </subcellularLocation>
</comment>
<dbReference type="InterPro" id="IPR000073">
    <property type="entry name" value="AB_hydrolase_1"/>
</dbReference>
<sequence length="396" mass="44603">MAPRHRKINGSSDESSAIGSNAVPKPSKQKKNQDSKSGTTLLRRCCGTLKYLLLLVIVPPFLNYASLQKEKTELKPDGELYDIGWGQNLFMKCHGVGPPTVLLDSPTGMTSDVWSKVWPEVSKHAKVCVYDRAGLGFSDRPSLNSSKTNETNSREWQPFTVERMAADLHRLITSSSQQPKPFIIVGAELGATVAQFYTQMYESDIVGLILINPLTETLFEQDQGVWSQYWFGQLIPTYQTLQLGAALGLTRLALLLGVLKHPLVNTNIDTDIEYRQKHLLCHPRHLSTVVDEHHFINDSFSQIKTVRLLKSISSEISVSIVTGNYYDEQMPSSLNKAWAKTEQQLISKHFPNAQHLVVNGADHHMIYKQPEDVSQVIIKMIKQYKSHVKSSQNKKY</sequence>
<dbReference type="PANTHER" id="PTHR43798">
    <property type="entry name" value="MONOACYLGLYCEROL LIPASE"/>
    <property type="match status" value="1"/>
</dbReference>
<comment type="catalytic activity">
    <reaction evidence="1">
        <text>Hydrolyzes glycerol monoesters of long-chain fatty acids.</text>
        <dbReference type="EC" id="3.1.1.23"/>
    </reaction>
</comment>
<evidence type="ECO:0000313" key="10">
    <source>
        <dbReference type="EMBL" id="ESO93742.1"/>
    </source>
</evidence>
<evidence type="ECO:0000256" key="6">
    <source>
        <dbReference type="ARBA" id="ARBA00047662"/>
    </source>
</evidence>
<evidence type="ECO:0000259" key="9">
    <source>
        <dbReference type="Pfam" id="PF00561"/>
    </source>
</evidence>
<dbReference type="GO" id="GO:0005765">
    <property type="term" value="C:lysosomal membrane"/>
    <property type="evidence" value="ECO:0007669"/>
    <property type="project" value="UniProtKB-SubCell"/>
</dbReference>
<evidence type="ECO:0000256" key="1">
    <source>
        <dbReference type="ARBA" id="ARBA00001613"/>
    </source>
</evidence>
<dbReference type="SUPFAM" id="SSF53474">
    <property type="entry name" value="alpha/beta-Hydrolases"/>
    <property type="match status" value="1"/>
</dbReference>
<accession>V4AAE8</accession>
<dbReference type="OrthoDB" id="294702at2759"/>
<feature type="compositionally biased region" description="Polar residues" evidence="8">
    <location>
        <begin position="9"/>
        <end position="19"/>
    </location>
</feature>
<dbReference type="GeneID" id="20247684"/>
<dbReference type="Pfam" id="PF00561">
    <property type="entry name" value="Abhydrolase_1"/>
    <property type="match status" value="1"/>
</dbReference>
<protein>
    <recommendedName>
        <fullName evidence="2">acylglycerol lipase</fullName>
        <ecNumber evidence="2">3.1.1.23</ecNumber>
    </recommendedName>
</protein>